<evidence type="ECO:0000256" key="8">
    <source>
        <dbReference type="SAM" id="Phobius"/>
    </source>
</evidence>
<organism evidence="9">
    <name type="scientific">Cladocopium goreaui</name>
    <dbReference type="NCBI Taxonomy" id="2562237"/>
    <lineage>
        <taxon>Eukaryota</taxon>
        <taxon>Sar</taxon>
        <taxon>Alveolata</taxon>
        <taxon>Dinophyceae</taxon>
        <taxon>Suessiales</taxon>
        <taxon>Symbiodiniaceae</taxon>
        <taxon>Cladocopium</taxon>
    </lineage>
</organism>
<dbReference type="EMBL" id="CAMXCT010004535">
    <property type="protein sequence ID" value="CAI4009457.1"/>
    <property type="molecule type" value="Genomic_DNA"/>
</dbReference>
<dbReference type="InterPro" id="IPR004730">
    <property type="entry name" value="Transaldolase_1"/>
</dbReference>
<dbReference type="CDD" id="cd00957">
    <property type="entry name" value="Transaldolase_TalAB"/>
    <property type="match status" value="1"/>
</dbReference>
<dbReference type="Pfam" id="PF06966">
    <property type="entry name" value="DUF1295"/>
    <property type="match status" value="1"/>
</dbReference>
<dbReference type="PANTHER" id="PTHR10683">
    <property type="entry name" value="TRANSALDOLASE"/>
    <property type="match status" value="1"/>
</dbReference>
<feature type="transmembrane region" description="Helical" evidence="8">
    <location>
        <begin position="63"/>
        <end position="83"/>
    </location>
</feature>
<comment type="pathway">
    <text evidence="1 7">Carbohydrate degradation; pentose phosphate pathway; D-glyceraldehyde 3-phosphate and beta-D-fructose 6-phosphate from D-ribose 5-phosphate and D-xylulose 5-phosphate (non-oxidative stage): step 2/3.</text>
</comment>
<dbReference type="Gene3D" id="1.20.120.1630">
    <property type="match status" value="1"/>
</dbReference>
<dbReference type="InterPro" id="IPR001585">
    <property type="entry name" value="TAL/FSA"/>
</dbReference>
<dbReference type="EC" id="2.2.1.2" evidence="3 7"/>
<keyword evidence="8" id="KW-0812">Transmembrane</keyword>
<protein>
    <recommendedName>
        <fullName evidence="3 7">Transaldolase</fullName>
        <ecNumber evidence="3 7">2.2.1.2</ecNumber>
    </recommendedName>
</protein>
<keyword evidence="5 7" id="KW-0570">Pentose shunt</keyword>
<dbReference type="GO" id="GO:0006098">
    <property type="term" value="P:pentose-phosphate shunt"/>
    <property type="evidence" value="ECO:0007669"/>
    <property type="project" value="UniProtKB-KW"/>
</dbReference>
<feature type="transmembrane region" description="Helical" evidence="8">
    <location>
        <begin position="103"/>
        <end position="122"/>
    </location>
</feature>
<evidence type="ECO:0000256" key="3">
    <source>
        <dbReference type="ARBA" id="ARBA00013151"/>
    </source>
</evidence>
<keyword evidence="4 7" id="KW-0808">Transferase</keyword>
<reference evidence="9" key="1">
    <citation type="submission" date="2022-10" db="EMBL/GenBank/DDBJ databases">
        <authorList>
            <person name="Chen Y."/>
            <person name="Dougan E. K."/>
            <person name="Chan C."/>
            <person name="Rhodes N."/>
            <person name="Thang M."/>
        </authorList>
    </citation>
    <scope>NUCLEOTIDE SEQUENCE</scope>
</reference>
<dbReference type="InterPro" id="IPR018225">
    <property type="entry name" value="Transaldolase_AS"/>
</dbReference>
<dbReference type="Proteomes" id="UP001152797">
    <property type="component" value="Unassembled WGS sequence"/>
</dbReference>
<keyword evidence="8" id="KW-1133">Transmembrane helix</keyword>
<reference evidence="10 11" key="2">
    <citation type="submission" date="2024-05" db="EMBL/GenBank/DDBJ databases">
        <authorList>
            <person name="Chen Y."/>
            <person name="Shah S."/>
            <person name="Dougan E. K."/>
            <person name="Thang M."/>
            <person name="Chan C."/>
        </authorList>
    </citation>
    <scope>NUCLEOTIDE SEQUENCE [LARGE SCALE GENOMIC DNA]</scope>
</reference>
<dbReference type="OrthoDB" id="2015515at2759"/>
<dbReference type="PROSITE" id="PS00958">
    <property type="entry name" value="TRANSALDOLASE_2"/>
    <property type="match status" value="1"/>
</dbReference>
<evidence type="ECO:0000313" key="10">
    <source>
        <dbReference type="EMBL" id="CAL4796769.1"/>
    </source>
</evidence>
<dbReference type="InterPro" id="IPR010721">
    <property type="entry name" value="UstE-like"/>
</dbReference>
<dbReference type="SUPFAM" id="SSF51569">
    <property type="entry name" value="Aldolase"/>
    <property type="match status" value="1"/>
</dbReference>
<evidence type="ECO:0000256" key="1">
    <source>
        <dbReference type="ARBA" id="ARBA00004857"/>
    </source>
</evidence>
<dbReference type="Gene3D" id="3.20.20.70">
    <property type="entry name" value="Aldolase class I"/>
    <property type="match status" value="1"/>
</dbReference>
<feature type="transmembrane region" description="Helical" evidence="8">
    <location>
        <begin position="157"/>
        <end position="180"/>
    </location>
</feature>
<feature type="transmembrane region" description="Helical" evidence="8">
    <location>
        <begin position="30"/>
        <end position="51"/>
    </location>
</feature>
<name>A0A9P1DGL2_9DINO</name>
<comment type="function">
    <text evidence="7">Catalyzes the rate-limiting step of the non-oxidative phase in the pentose phosphate pathway. Catalyzes the reversible conversion of sedheptulose-7-phosphate and D-glyceraldehyde 3-phosphate into erythrose-4-phosphate and beta-D-fructose 6-phosphate.</text>
</comment>
<dbReference type="GO" id="GO:0004801">
    <property type="term" value="F:transaldolase activity"/>
    <property type="evidence" value="ECO:0007669"/>
    <property type="project" value="UniProtKB-EC"/>
</dbReference>
<comment type="caution">
    <text evidence="9">The sequence shown here is derived from an EMBL/GenBank/DDBJ whole genome shotgun (WGS) entry which is preliminary data.</text>
</comment>
<dbReference type="GO" id="GO:0005975">
    <property type="term" value="P:carbohydrate metabolic process"/>
    <property type="evidence" value="ECO:0007669"/>
    <property type="project" value="InterPro"/>
</dbReference>
<evidence type="ECO:0000256" key="6">
    <source>
        <dbReference type="ARBA" id="ARBA00023270"/>
    </source>
</evidence>
<keyword evidence="6" id="KW-0704">Schiff base</keyword>
<comment type="similarity">
    <text evidence="2">Belongs to the transaldolase family. Type 1 subfamily.</text>
</comment>
<evidence type="ECO:0000256" key="4">
    <source>
        <dbReference type="ARBA" id="ARBA00022679"/>
    </source>
</evidence>
<accession>A0A9P1DGL2</accession>
<dbReference type="Pfam" id="PF00923">
    <property type="entry name" value="TAL_FSA"/>
    <property type="match status" value="1"/>
</dbReference>
<evidence type="ECO:0000313" key="11">
    <source>
        <dbReference type="Proteomes" id="UP001152797"/>
    </source>
</evidence>
<dbReference type="AlphaFoldDB" id="A0A9P1DGL2"/>
<evidence type="ECO:0000256" key="7">
    <source>
        <dbReference type="RuleBase" id="RU000501"/>
    </source>
</evidence>
<evidence type="ECO:0000256" key="2">
    <source>
        <dbReference type="ARBA" id="ARBA00008012"/>
    </source>
</evidence>
<dbReference type="GO" id="GO:0005737">
    <property type="term" value="C:cytoplasm"/>
    <property type="evidence" value="ECO:0007669"/>
    <property type="project" value="InterPro"/>
</dbReference>
<evidence type="ECO:0000256" key="5">
    <source>
        <dbReference type="ARBA" id="ARBA00023126"/>
    </source>
</evidence>
<keyword evidence="11" id="KW-1185">Reference proteome</keyword>
<dbReference type="PANTHER" id="PTHR10683:SF18">
    <property type="entry name" value="TRANSALDOLASE"/>
    <property type="match status" value="1"/>
</dbReference>
<gene>
    <name evidence="9" type="ORF">C1SCF055_LOCUS34815</name>
</gene>
<keyword evidence="8" id="KW-0472">Membrane</keyword>
<dbReference type="InterPro" id="IPR013785">
    <property type="entry name" value="Aldolase_TIM"/>
</dbReference>
<comment type="catalytic activity">
    <reaction evidence="7">
        <text>D-sedoheptulose 7-phosphate + D-glyceraldehyde 3-phosphate = D-erythrose 4-phosphate + beta-D-fructose 6-phosphate</text>
        <dbReference type="Rhea" id="RHEA:17053"/>
        <dbReference type="ChEBI" id="CHEBI:16897"/>
        <dbReference type="ChEBI" id="CHEBI:57483"/>
        <dbReference type="ChEBI" id="CHEBI:57634"/>
        <dbReference type="ChEBI" id="CHEBI:59776"/>
        <dbReference type="EC" id="2.2.1.2"/>
    </reaction>
</comment>
<proteinExistence type="inferred from homology"/>
<dbReference type="EMBL" id="CAMXCT030004535">
    <property type="protein sequence ID" value="CAL4796769.1"/>
    <property type="molecule type" value="Genomic_DNA"/>
</dbReference>
<dbReference type="EMBL" id="CAMXCT020004535">
    <property type="protein sequence ID" value="CAL1162832.1"/>
    <property type="molecule type" value="Genomic_DNA"/>
</dbReference>
<sequence>MAQTDHLHQIALKDIDAEPWSSFGELQQNVSAVCIFLWAVKLAGFLFYRALLTHTDARLDELLSSNAGAFGFWFISFAWGWIVSLPHALAAGVSSSIRPPFRWYDGLGIGIFAAGFLLETIADWQKWQFKKDPSSRGKFCDVGVWQLSQHPNWFGNFLLWSGICALNASTLAAVGPLYILPSLLSPLFLLALFYGQACGTISNTVELANAKHGHDPAYQEYIKKVPRIRRKSVAAAAESCLSQLLAGKASLAKKLQVSFEGPLRLAKMTTLSIDTGDLSVIQAEYAETGLITDATTNPLFVSKAGLSGDPVYVAFVEDAIAYARKSASTEDDIVELAMDKLAVNLGVAISKLVPGYISTEVDPRLSFNKEETLRRARRIIALYEEAGIARSRVLIKLAATWEGIAAMKELEAEGITCNMTLVFGFAQAVAAAQYGAHLISPFPGRVLDFQKKLSGQDAWKPEEDPGVVAVRRMYAYYKRYGHDTICMPASWRPSRGAGYDLDEIEALAGVDRMTIPPGLLEQLAKGDYALERKLKPEDCAAECADNELFGGAMSEADFRLLMNEDACATEKTAEGLRAFISDTDKLEAGIREKLKAM</sequence>
<evidence type="ECO:0000313" key="9">
    <source>
        <dbReference type="EMBL" id="CAI4009457.1"/>
    </source>
</evidence>